<evidence type="ECO:0000256" key="1">
    <source>
        <dbReference type="ARBA" id="ARBA00004123"/>
    </source>
</evidence>
<proteinExistence type="predicted"/>
<feature type="region of interest" description="Disordered" evidence="5">
    <location>
        <begin position="1"/>
        <end position="45"/>
    </location>
</feature>
<keyword evidence="8" id="KW-1185">Reference proteome</keyword>
<dbReference type="InterPro" id="IPR024097">
    <property type="entry name" value="bHLH_ZIP_TF"/>
</dbReference>
<dbReference type="Proteomes" id="UP001642260">
    <property type="component" value="Unassembled WGS sequence"/>
</dbReference>
<comment type="subcellular location">
    <subcellularLocation>
        <location evidence="1">Nucleus</location>
    </subcellularLocation>
</comment>
<dbReference type="Gene3D" id="4.10.280.10">
    <property type="entry name" value="Helix-loop-helix DNA-binding domain"/>
    <property type="match status" value="1"/>
</dbReference>
<reference evidence="7 8" key="1">
    <citation type="submission" date="2022-03" db="EMBL/GenBank/DDBJ databases">
        <authorList>
            <person name="Macdonald S."/>
            <person name="Ahmed S."/>
            <person name="Newling K."/>
        </authorList>
    </citation>
    <scope>NUCLEOTIDE SEQUENCE [LARGE SCALE GENOMIC DNA]</scope>
</reference>
<evidence type="ECO:0000259" key="6">
    <source>
        <dbReference type="PROSITE" id="PS50888"/>
    </source>
</evidence>
<evidence type="ECO:0000313" key="7">
    <source>
        <dbReference type="EMBL" id="CAH8306701.1"/>
    </source>
</evidence>
<dbReference type="GO" id="GO:0005634">
    <property type="term" value="C:nucleus"/>
    <property type="evidence" value="ECO:0007669"/>
    <property type="project" value="UniProtKB-SubCell"/>
</dbReference>
<evidence type="ECO:0000256" key="2">
    <source>
        <dbReference type="ARBA" id="ARBA00023015"/>
    </source>
</evidence>
<dbReference type="PROSITE" id="PS50888">
    <property type="entry name" value="BHLH"/>
    <property type="match status" value="1"/>
</dbReference>
<evidence type="ECO:0000256" key="5">
    <source>
        <dbReference type="SAM" id="MobiDB-lite"/>
    </source>
</evidence>
<dbReference type="SUPFAM" id="SSF47459">
    <property type="entry name" value="HLH, helix-loop-helix DNA-binding domain"/>
    <property type="match status" value="1"/>
</dbReference>
<dbReference type="CDD" id="cd18919">
    <property type="entry name" value="bHLH_AtBPE_like"/>
    <property type="match status" value="1"/>
</dbReference>
<evidence type="ECO:0000313" key="8">
    <source>
        <dbReference type="Proteomes" id="UP001642260"/>
    </source>
</evidence>
<feature type="domain" description="BHLH" evidence="6">
    <location>
        <begin position="39"/>
        <end position="89"/>
    </location>
</feature>
<dbReference type="InterPro" id="IPR011598">
    <property type="entry name" value="bHLH_dom"/>
</dbReference>
<gene>
    <name evidence="7" type="ORF">ERUC_LOCUS4705</name>
</gene>
<dbReference type="EMBL" id="CAKOAT010066266">
    <property type="protein sequence ID" value="CAH8306701.1"/>
    <property type="molecule type" value="Genomic_DNA"/>
</dbReference>
<dbReference type="PANTHER" id="PTHR12565:SF467">
    <property type="entry name" value="TRANSCRIPTION FACTOR BHLH63"/>
    <property type="match status" value="1"/>
</dbReference>
<comment type="caution">
    <text evidence="7">The sequence shown here is derived from an EMBL/GenBank/DDBJ whole genome shotgun (WGS) entry which is preliminary data.</text>
</comment>
<protein>
    <recommendedName>
        <fullName evidence="6">BHLH domain-containing protein</fullName>
    </recommendedName>
</protein>
<dbReference type="PANTHER" id="PTHR12565">
    <property type="entry name" value="STEROL REGULATORY ELEMENT-BINDING PROTEIN"/>
    <property type="match status" value="1"/>
</dbReference>
<accession>A0ABC8IZ96</accession>
<keyword evidence="4" id="KW-0539">Nucleus</keyword>
<evidence type="ECO:0000256" key="3">
    <source>
        <dbReference type="ARBA" id="ARBA00023163"/>
    </source>
</evidence>
<dbReference type="Pfam" id="PF00010">
    <property type="entry name" value="HLH"/>
    <property type="match status" value="1"/>
</dbReference>
<feature type="compositionally biased region" description="Basic and acidic residues" evidence="5">
    <location>
        <begin position="20"/>
        <end position="32"/>
    </location>
</feature>
<dbReference type="GO" id="GO:0006355">
    <property type="term" value="P:regulation of DNA-templated transcription"/>
    <property type="evidence" value="ECO:0007669"/>
    <property type="project" value="UniProtKB-ARBA"/>
</dbReference>
<organism evidence="7 8">
    <name type="scientific">Eruca vesicaria subsp. sativa</name>
    <name type="common">Garden rocket</name>
    <name type="synonym">Eruca sativa</name>
    <dbReference type="NCBI Taxonomy" id="29727"/>
    <lineage>
        <taxon>Eukaryota</taxon>
        <taxon>Viridiplantae</taxon>
        <taxon>Streptophyta</taxon>
        <taxon>Embryophyta</taxon>
        <taxon>Tracheophyta</taxon>
        <taxon>Spermatophyta</taxon>
        <taxon>Magnoliopsida</taxon>
        <taxon>eudicotyledons</taxon>
        <taxon>Gunneridae</taxon>
        <taxon>Pentapetalae</taxon>
        <taxon>rosids</taxon>
        <taxon>malvids</taxon>
        <taxon>Brassicales</taxon>
        <taxon>Brassicaceae</taxon>
        <taxon>Brassiceae</taxon>
        <taxon>Eruca</taxon>
    </lineage>
</organism>
<keyword evidence="3" id="KW-0804">Transcription</keyword>
<sequence>MNMKNKAKEEENNSSNDSSEVTKESQRKDYIHVRARRGQATDSHNIAERARREKISERMKYLQALVSGCDKITSKAGTLDEIINYVLSLQRQVEFLSIKLAAVSPRLDLDIDDIFAKEVLSAPMANLPSNVMPSHEMVNFVYPHEMVNSDYFHINLMQQGVTSSNPPLPCFNNGQAPFMWEPDVQNLYSSLGV</sequence>
<keyword evidence="2" id="KW-0805">Transcription regulation</keyword>
<dbReference type="SMART" id="SM00353">
    <property type="entry name" value="HLH"/>
    <property type="match status" value="1"/>
</dbReference>
<name>A0ABC8IZ96_ERUVS</name>
<dbReference type="AlphaFoldDB" id="A0ABC8IZ96"/>
<evidence type="ECO:0000256" key="4">
    <source>
        <dbReference type="ARBA" id="ARBA00023242"/>
    </source>
</evidence>
<feature type="compositionally biased region" description="Basic and acidic residues" evidence="5">
    <location>
        <begin position="1"/>
        <end position="11"/>
    </location>
</feature>
<dbReference type="InterPro" id="IPR036638">
    <property type="entry name" value="HLH_DNA-bd_sf"/>
</dbReference>